<evidence type="ECO:0000256" key="1">
    <source>
        <dbReference type="SAM" id="Phobius"/>
    </source>
</evidence>
<feature type="transmembrane region" description="Helical" evidence="1">
    <location>
        <begin position="60"/>
        <end position="77"/>
    </location>
</feature>
<proteinExistence type="predicted"/>
<keyword evidence="1" id="KW-1133">Transmembrane helix</keyword>
<protein>
    <recommendedName>
        <fullName evidence="2">Luciferase domain-containing protein</fullName>
    </recommendedName>
</protein>
<dbReference type="AlphaFoldDB" id="A0A9N9LGB4"/>
<accession>A0A9N9LGB4</accession>
<dbReference type="InterPro" id="IPR048273">
    <property type="entry name" value="Luciferase"/>
</dbReference>
<dbReference type="PANTHER" id="PTHR38695">
    <property type="entry name" value="AMINO ACID PERMEASE_ SLC12A DOMAIN-CONTAINING PROTEIN"/>
    <property type="match status" value="1"/>
</dbReference>
<reference evidence="3" key="1">
    <citation type="submission" date="2021-07" db="EMBL/GenBank/DDBJ databases">
        <authorList>
            <person name="Durling M."/>
        </authorList>
    </citation>
    <scope>NUCLEOTIDE SEQUENCE</scope>
</reference>
<evidence type="ECO:0000313" key="3">
    <source>
        <dbReference type="EMBL" id="CAG8972640.1"/>
    </source>
</evidence>
<dbReference type="PANTHER" id="PTHR38695:SF1">
    <property type="entry name" value="AMINO ACID PERMEASE_ SLC12A DOMAIN-CONTAINING PROTEIN"/>
    <property type="match status" value="1"/>
</dbReference>
<dbReference type="Pfam" id="PF17648">
    <property type="entry name" value="Luciferase"/>
    <property type="match status" value="1"/>
</dbReference>
<dbReference type="InterPro" id="IPR040841">
    <property type="entry name" value="Luciferase_dom"/>
</dbReference>
<comment type="caution">
    <text evidence="3">The sequence shown here is derived from an EMBL/GenBank/DDBJ whole genome shotgun (WGS) entry which is preliminary data.</text>
</comment>
<gene>
    <name evidence="3" type="ORF">HYALB_00011378</name>
</gene>
<keyword evidence="1" id="KW-0812">Transmembrane</keyword>
<evidence type="ECO:0000313" key="4">
    <source>
        <dbReference type="Proteomes" id="UP000701801"/>
    </source>
</evidence>
<keyword evidence="4" id="KW-1185">Reference proteome</keyword>
<feature type="domain" description="Luciferase" evidence="2">
    <location>
        <begin position="207"/>
        <end position="279"/>
    </location>
</feature>
<dbReference type="Proteomes" id="UP000701801">
    <property type="component" value="Unassembled WGS sequence"/>
</dbReference>
<evidence type="ECO:0000259" key="2">
    <source>
        <dbReference type="Pfam" id="PF17648"/>
    </source>
</evidence>
<keyword evidence="1" id="KW-0472">Membrane</keyword>
<dbReference type="OrthoDB" id="9987011at2759"/>
<organism evidence="3 4">
    <name type="scientific">Hymenoscyphus albidus</name>
    <dbReference type="NCBI Taxonomy" id="595503"/>
    <lineage>
        <taxon>Eukaryota</taxon>
        <taxon>Fungi</taxon>
        <taxon>Dikarya</taxon>
        <taxon>Ascomycota</taxon>
        <taxon>Pezizomycotina</taxon>
        <taxon>Leotiomycetes</taxon>
        <taxon>Helotiales</taxon>
        <taxon>Helotiaceae</taxon>
        <taxon>Hymenoscyphus</taxon>
    </lineage>
</organism>
<name>A0A9N9LGB4_9HELO</name>
<sequence>MMAITQTAKDYPGSGMTEVDQKEEPHFMPTQQEVAQITLSGLNLLLAMVIMCFSINTLEPILSSTLLFVTLLLVIIYRDYWNFLSLGPGGTPSTFLGYMKISFLRLVALKDVYTPDQCPSRIFPATGYYQRTNSWVPTRNGPRPRIAGIAPQRQIDQTGCPKMYQVLCSSLRNIPSLHPTKFQVGQSCFEKKGLALFATNPINTTCRGEIVHVHHSDRSMHLNLHPDDAKIVLEKGWGERHPLAKGGWMTQFVPRTFVMIYAPRNQAELDVVAKIIEAAGFWLSGERFAMEVNGERER</sequence>
<dbReference type="EMBL" id="CAJVRM010000050">
    <property type="protein sequence ID" value="CAG8972640.1"/>
    <property type="molecule type" value="Genomic_DNA"/>
</dbReference>